<keyword evidence="3" id="KW-1185">Reference proteome</keyword>
<evidence type="ECO:0000313" key="2">
    <source>
        <dbReference type="EMBL" id="CAL6038824.1"/>
    </source>
</evidence>
<dbReference type="EMBL" id="CAXDID020000140">
    <property type="protein sequence ID" value="CAL6038824.1"/>
    <property type="molecule type" value="Genomic_DNA"/>
</dbReference>
<sequence length="299" mass="35096">MQKQQARRVLDKGQLLSVFGEYLARKNGGQASDYIQDQVLLDECVRGDKNFPWVEIAAQVNLDRWRLYHWYFETFQRMLAGSIEKEDVTLMRDLIKKAMTNDEPLDKQFQQFVKTSLSKDYHRSSFSIAFNNTKRQVMKELGKTVLPTSRPVIRMESHHDLQQLIQSQQNQLKLNQRQQFEQRQVNFQSFRAKANVQPQRQTAQQLIELKQQPITETHTSEYSSSSEYLNESFEQSNSFINEHVTVQAETNLQIDPEYEVSVTALNVNTEEQTEPVPRYESPKLGANFIVFDKMQEYLD</sequence>
<evidence type="ECO:0000313" key="3">
    <source>
        <dbReference type="Proteomes" id="UP001642409"/>
    </source>
</evidence>
<evidence type="ECO:0000313" key="1">
    <source>
        <dbReference type="EMBL" id="CAI9960767.1"/>
    </source>
</evidence>
<protein>
    <submittedName>
        <fullName evidence="1">Uncharacterized protein</fullName>
    </submittedName>
</protein>
<reference evidence="1" key="1">
    <citation type="submission" date="2023-06" db="EMBL/GenBank/DDBJ databases">
        <authorList>
            <person name="Kurt Z."/>
        </authorList>
    </citation>
    <scope>NUCLEOTIDE SEQUENCE</scope>
</reference>
<accession>A0AA86QU30</accession>
<name>A0AA86QU30_9EUKA</name>
<organism evidence="1">
    <name type="scientific">Hexamita inflata</name>
    <dbReference type="NCBI Taxonomy" id="28002"/>
    <lineage>
        <taxon>Eukaryota</taxon>
        <taxon>Metamonada</taxon>
        <taxon>Diplomonadida</taxon>
        <taxon>Hexamitidae</taxon>
        <taxon>Hexamitinae</taxon>
        <taxon>Hexamita</taxon>
    </lineage>
</organism>
<gene>
    <name evidence="2" type="ORF">HINF_LOCUS37557</name>
    <name evidence="1" type="ORF">HINF_LOCUS48412</name>
</gene>
<reference evidence="2 3" key="2">
    <citation type="submission" date="2024-07" db="EMBL/GenBank/DDBJ databases">
        <authorList>
            <person name="Akdeniz Z."/>
        </authorList>
    </citation>
    <scope>NUCLEOTIDE SEQUENCE [LARGE SCALE GENOMIC DNA]</scope>
</reference>
<proteinExistence type="predicted"/>
<dbReference type="Proteomes" id="UP001642409">
    <property type="component" value="Unassembled WGS sequence"/>
</dbReference>
<dbReference type="AlphaFoldDB" id="A0AA86QU30"/>
<comment type="caution">
    <text evidence="1">The sequence shown here is derived from an EMBL/GenBank/DDBJ whole genome shotgun (WGS) entry which is preliminary data.</text>
</comment>
<dbReference type="EMBL" id="CATOUU010000934">
    <property type="protein sequence ID" value="CAI9960767.1"/>
    <property type="molecule type" value="Genomic_DNA"/>
</dbReference>